<dbReference type="InterPro" id="IPR001680">
    <property type="entry name" value="WD40_rpt"/>
</dbReference>
<feature type="compositionally biased region" description="Low complexity" evidence="2">
    <location>
        <begin position="418"/>
        <end position="427"/>
    </location>
</feature>
<dbReference type="EMBL" id="GDKF01010248">
    <property type="protein sequence ID" value="JAT68374.1"/>
    <property type="molecule type" value="Transcribed_RNA"/>
</dbReference>
<proteinExistence type="predicted"/>
<feature type="region of interest" description="Disordered" evidence="2">
    <location>
        <begin position="536"/>
        <end position="609"/>
    </location>
</feature>
<dbReference type="PROSITE" id="PS50082">
    <property type="entry name" value="WD_REPEATS_2"/>
    <property type="match status" value="5"/>
</dbReference>
<dbReference type="InterPro" id="IPR036322">
    <property type="entry name" value="WD40_repeat_dom_sf"/>
</dbReference>
<feature type="repeat" description="WD" evidence="1">
    <location>
        <begin position="353"/>
        <end position="384"/>
    </location>
</feature>
<feature type="repeat" description="WD" evidence="1">
    <location>
        <begin position="141"/>
        <end position="173"/>
    </location>
</feature>
<dbReference type="SUPFAM" id="SSF50978">
    <property type="entry name" value="WD40 repeat-like"/>
    <property type="match status" value="1"/>
</dbReference>
<sequence length="609" mass="63493">MSLYTSYYTRQLALRPEAISTPEVVDGKKVQQAAVPRRTVDATGPYVQWLQTRALRGQDARSWPDLLPGPVGALGMLPPAAMLHQPVSGAATKFAGQAPSKTRSSVNVVCWTPDGRRCLSGTQAGEFTMWDGASFQFESILQAHEGPVRAMTYTRSGTFLVSGDDGGVVRFWKTNLELVKSVQAHGESLRGLAFAPSDLKFATASDDGTVRVWDFARVAAEQVLAGHGGDVRCVDWNPRSSQLVSGSKDGLLKLWCPRAGRCIATLHGHRATVMQAAWNANGHWVLSASRDASCAVHDMRMRRALASFRGPSKDVVCAAWHPIHEDLFVAGGNNGSLLYWLASRPEAPVGAVPAAHEGTVWSLGWHPVGHLLASGGGDFATKFWCRRRPGDPFFERQAAAQAEAAAAAEADGAMDSLPPGGAAAGRAPPVSAPIAAAPLLGRRQGGAAIPGLGGAPPGSSAASQAPRSAHAAPPAGAFDAHGAIPGLGMLATIPMSLTAAAPPATREPRGGTVSRAPPAEEDLDVAIEAAVVEARAAEAPDFQRPSKRPRGPGEGETDAGTAGTGTESSDQAPGTAAWDGQAIVLPAHSGPRRTRGSDRRQQPDPAPQA</sequence>
<feature type="repeat" description="WD" evidence="1">
    <location>
        <begin position="182"/>
        <end position="214"/>
    </location>
</feature>
<feature type="repeat" description="WD" evidence="1">
    <location>
        <begin position="224"/>
        <end position="265"/>
    </location>
</feature>
<feature type="repeat" description="WD" evidence="1">
    <location>
        <begin position="266"/>
        <end position="307"/>
    </location>
</feature>
<name>A0A1D1ZN00_AUXPR</name>
<dbReference type="Pfam" id="PF00400">
    <property type="entry name" value="WD40"/>
    <property type="match status" value="5"/>
</dbReference>
<dbReference type="PROSITE" id="PS50294">
    <property type="entry name" value="WD_REPEATS_REGION"/>
    <property type="match status" value="4"/>
</dbReference>
<feature type="compositionally biased region" description="Low complexity" evidence="2">
    <location>
        <begin position="558"/>
        <end position="570"/>
    </location>
</feature>
<dbReference type="GO" id="GO:0005847">
    <property type="term" value="C:mRNA cleavage and polyadenylation specificity factor complex"/>
    <property type="evidence" value="ECO:0007669"/>
    <property type="project" value="TreeGrafter"/>
</dbReference>
<feature type="region of interest" description="Disordered" evidence="2">
    <location>
        <begin position="501"/>
        <end position="521"/>
    </location>
</feature>
<feature type="compositionally biased region" description="Low complexity" evidence="2">
    <location>
        <begin position="457"/>
        <end position="477"/>
    </location>
</feature>
<dbReference type="GO" id="GO:0031124">
    <property type="term" value="P:mRNA 3'-end processing"/>
    <property type="evidence" value="ECO:0007669"/>
    <property type="project" value="InterPro"/>
</dbReference>
<evidence type="ECO:0000256" key="1">
    <source>
        <dbReference type="PROSITE-ProRule" id="PRU00221"/>
    </source>
</evidence>
<dbReference type="InterPro" id="IPR045245">
    <property type="entry name" value="Pfs2-like"/>
</dbReference>
<dbReference type="SMART" id="SM00320">
    <property type="entry name" value="WD40"/>
    <property type="match status" value="7"/>
</dbReference>
<feature type="region of interest" description="Disordered" evidence="2">
    <location>
        <begin position="447"/>
        <end position="477"/>
    </location>
</feature>
<feature type="region of interest" description="Disordered" evidence="2">
    <location>
        <begin position="405"/>
        <end position="427"/>
    </location>
</feature>
<organism evidence="3">
    <name type="scientific">Auxenochlorella protothecoides</name>
    <name type="common">Green microalga</name>
    <name type="synonym">Chlorella protothecoides</name>
    <dbReference type="NCBI Taxonomy" id="3075"/>
    <lineage>
        <taxon>Eukaryota</taxon>
        <taxon>Viridiplantae</taxon>
        <taxon>Chlorophyta</taxon>
        <taxon>core chlorophytes</taxon>
        <taxon>Trebouxiophyceae</taxon>
        <taxon>Chlorellales</taxon>
        <taxon>Chlorellaceae</taxon>
        <taxon>Auxenochlorella</taxon>
    </lineage>
</organism>
<dbReference type="InterPro" id="IPR015943">
    <property type="entry name" value="WD40/YVTN_repeat-like_dom_sf"/>
</dbReference>
<gene>
    <name evidence="3" type="ORF">g.8182</name>
</gene>
<evidence type="ECO:0000313" key="3">
    <source>
        <dbReference type="EMBL" id="JAT68374.1"/>
    </source>
</evidence>
<reference evidence="3" key="1">
    <citation type="submission" date="2015-08" db="EMBL/GenBank/DDBJ databases">
        <authorList>
            <person name="Babu N.S."/>
            <person name="Beckwith C.J."/>
            <person name="Beseler K.G."/>
            <person name="Brison A."/>
            <person name="Carone J.V."/>
            <person name="Caskin T.P."/>
            <person name="Diamond M."/>
            <person name="Durham M.E."/>
            <person name="Foxe J.M."/>
            <person name="Go M."/>
            <person name="Henderson B.A."/>
            <person name="Jones I.B."/>
            <person name="McGettigan J.A."/>
            <person name="Micheletti S.J."/>
            <person name="Nasrallah M.E."/>
            <person name="Ortiz D."/>
            <person name="Piller C.R."/>
            <person name="Privatt S.R."/>
            <person name="Schneider S.L."/>
            <person name="Sharp S."/>
            <person name="Smith T.C."/>
            <person name="Stanton J.D."/>
            <person name="Ullery H.E."/>
            <person name="Wilson R.J."/>
            <person name="Serrano M.G."/>
            <person name="Buck G."/>
            <person name="Lee V."/>
            <person name="Wang Y."/>
            <person name="Carvalho R."/>
            <person name="Voegtly L."/>
            <person name="Shi R."/>
            <person name="Duckworth R."/>
            <person name="Johnson A."/>
            <person name="Loviza R."/>
            <person name="Walstead R."/>
            <person name="Shah Z."/>
            <person name="Kiflezghi M."/>
            <person name="Wade K."/>
            <person name="Ball S.L."/>
            <person name="Bradley K.W."/>
            <person name="Asai D.J."/>
            <person name="Bowman C.A."/>
            <person name="Russell D.A."/>
            <person name="Pope W.H."/>
            <person name="Jacobs-Sera D."/>
            <person name="Hendrix R.W."/>
            <person name="Hatfull G.F."/>
        </authorList>
    </citation>
    <scope>NUCLEOTIDE SEQUENCE</scope>
</reference>
<evidence type="ECO:0000256" key="2">
    <source>
        <dbReference type="SAM" id="MobiDB-lite"/>
    </source>
</evidence>
<dbReference type="AlphaFoldDB" id="A0A1D1ZN00"/>
<accession>A0A1D1ZN00</accession>
<dbReference type="Gene3D" id="2.130.10.10">
    <property type="entry name" value="YVTN repeat-like/Quinoprotein amine dehydrogenase"/>
    <property type="match status" value="2"/>
</dbReference>
<dbReference type="PANTHER" id="PTHR22836:SF0">
    <property type="entry name" value="PRE-MRNA 3' END PROCESSING PROTEIN WDR33"/>
    <property type="match status" value="1"/>
</dbReference>
<protein>
    <submittedName>
        <fullName evidence="3">Uncharacterized protein</fullName>
    </submittedName>
</protein>
<keyword evidence="1" id="KW-0853">WD repeat</keyword>
<dbReference type="CDD" id="cd00200">
    <property type="entry name" value="WD40"/>
    <property type="match status" value="1"/>
</dbReference>
<dbReference type="PANTHER" id="PTHR22836">
    <property type="entry name" value="WD40 REPEAT PROTEIN"/>
    <property type="match status" value="1"/>
</dbReference>